<accession>A0AAF0W9H4</accession>
<keyword evidence="3" id="KW-1185">Reference proteome</keyword>
<evidence type="ECO:0000313" key="2">
    <source>
        <dbReference type="EMBL" id="WOG85775.1"/>
    </source>
</evidence>
<sequence>MNFHNHHHEAVDNLLKLFTIVNHYLNLVENRLLNEFEYIYPENSAPVLLIEKLPYFRVFHFQHFFPLDMCCYRLYTNLRSVYTVIIRLEKKNISLQGDEEADSVSEDINQKLFSAIVQGN</sequence>
<evidence type="ECO:0000313" key="3">
    <source>
        <dbReference type="Proteomes" id="UP000077755"/>
    </source>
</evidence>
<dbReference type="EMBL" id="CP093343">
    <property type="protein sequence ID" value="WOG85775.1"/>
    <property type="molecule type" value="Genomic_DNA"/>
</dbReference>
<name>A0AAF0W9H4_DAUCS</name>
<protein>
    <recommendedName>
        <fullName evidence="1">Ska2 N-terminal domain-containing protein</fullName>
    </recommendedName>
</protein>
<dbReference type="InterPro" id="IPR042091">
    <property type="entry name" value="Ska2_N"/>
</dbReference>
<feature type="domain" description="Ska2 N-terminal" evidence="1">
    <location>
        <begin position="8"/>
        <end position="53"/>
    </location>
</feature>
<reference evidence="2" key="2">
    <citation type="submission" date="2022-03" db="EMBL/GenBank/DDBJ databases">
        <title>Draft title - Genomic analysis of global carrot germplasm unveils the trajectory of domestication and the origin of high carotenoid orange carrot.</title>
        <authorList>
            <person name="Iorizzo M."/>
            <person name="Ellison S."/>
            <person name="Senalik D."/>
            <person name="Macko-Podgorni A."/>
            <person name="Grzebelus D."/>
            <person name="Bostan H."/>
            <person name="Rolling W."/>
            <person name="Curaba J."/>
            <person name="Simon P."/>
        </authorList>
    </citation>
    <scope>NUCLEOTIDE SEQUENCE</scope>
    <source>
        <tissue evidence="2">Leaf</tissue>
    </source>
</reference>
<organism evidence="2 3">
    <name type="scientific">Daucus carota subsp. sativus</name>
    <name type="common">Carrot</name>
    <dbReference type="NCBI Taxonomy" id="79200"/>
    <lineage>
        <taxon>Eukaryota</taxon>
        <taxon>Viridiplantae</taxon>
        <taxon>Streptophyta</taxon>
        <taxon>Embryophyta</taxon>
        <taxon>Tracheophyta</taxon>
        <taxon>Spermatophyta</taxon>
        <taxon>Magnoliopsida</taxon>
        <taxon>eudicotyledons</taxon>
        <taxon>Gunneridae</taxon>
        <taxon>Pentapetalae</taxon>
        <taxon>asterids</taxon>
        <taxon>campanulids</taxon>
        <taxon>Apiales</taxon>
        <taxon>Apiaceae</taxon>
        <taxon>Apioideae</taxon>
        <taxon>Scandiceae</taxon>
        <taxon>Daucinae</taxon>
        <taxon>Daucus</taxon>
        <taxon>Daucus sect. Daucus</taxon>
    </lineage>
</organism>
<dbReference type="AlphaFoldDB" id="A0AAF0W9H4"/>
<gene>
    <name evidence="2" type="ORF">DCAR_0104968</name>
</gene>
<dbReference type="Proteomes" id="UP000077755">
    <property type="component" value="Chromosome 1"/>
</dbReference>
<reference evidence="2" key="1">
    <citation type="journal article" date="2016" name="Nat. Genet.">
        <title>A high-quality carrot genome assembly provides new insights into carotenoid accumulation and asterid genome evolution.</title>
        <authorList>
            <person name="Iorizzo M."/>
            <person name="Ellison S."/>
            <person name="Senalik D."/>
            <person name="Zeng P."/>
            <person name="Satapoomin P."/>
            <person name="Huang J."/>
            <person name="Bowman M."/>
            <person name="Iovene M."/>
            <person name="Sanseverino W."/>
            <person name="Cavagnaro P."/>
            <person name="Yildiz M."/>
            <person name="Macko-Podgorni A."/>
            <person name="Moranska E."/>
            <person name="Grzebelus E."/>
            <person name="Grzebelus D."/>
            <person name="Ashrafi H."/>
            <person name="Zheng Z."/>
            <person name="Cheng S."/>
            <person name="Spooner D."/>
            <person name="Van Deynze A."/>
            <person name="Simon P."/>
        </authorList>
    </citation>
    <scope>NUCLEOTIDE SEQUENCE</scope>
    <source>
        <tissue evidence="2">Leaf</tissue>
    </source>
</reference>
<dbReference type="Pfam" id="PF16740">
    <property type="entry name" value="SKA2"/>
    <property type="match status" value="1"/>
</dbReference>
<evidence type="ECO:0000259" key="1">
    <source>
        <dbReference type="Pfam" id="PF16740"/>
    </source>
</evidence>
<proteinExistence type="predicted"/>